<dbReference type="GO" id="GO:0006529">
    <property type="term" value="P:asparagine biosynthetic process"/>
    <property type="evidence" value="ECO:0007669"/>
    <property type="project" value="InterPro"/>
</dbReference>
<dbReference type="PANTHER" id="PTHR43284:SF1">
    <property type="entry name" value="ASPARAGINE SYNTHETASE"/>
    <property type="match status" value="1"/>
</dbReference>
<dbReference type="InterPro" id="IPR001962">
    <property type="entry name" value="Asn_synthase"/>
</dbReference>
<organism evidence="9 10">
    <name type="scientific">Roseobacter insulae</name>
    <dbReference type="NCBI Taxonomy" id="2859783"/>
    <lineage>
        <taxon>Bacteria</taxon>
        <taxon>Pseudomonadati</taxon>
        <taxon>Pseudomonadota</taxon>
        <taxon>Alphaproteobacteria</taxon>
        <taxon>Rhodobacterales</taxon>
        <taxon>Roseobacteraceae</taxon>
        <taxon>Roseobacter</taxon>
    </lineage>
</organism>
<evidence type="ECO:0000313" key="9">
    <source>
        <dbReference type="EMBL" id="MBW4709958.1"/>
    </source>
</evidence>
<comment type="caution">
    <text evidence="9">The sequence shown here is derived from an EMBL/GenBank/DDBJ whole genome shotgun (WGS) entry which is preliminary data.</text>
</comment>
<comment type="catalytic activity">
    <reaction evidence="6">
        <text>L-aspartate + L-glutamine + ATP + H2O = L-asparagine + L-glutamate + AMP + diphosphate + H(+)</text>
        <dbReference type="Rhea" id="RHEA:12228"/>
        <dbReference type="ChEBI" id="CHEBI:15377"/>
        <dbReference type="ChEBI" id="CHEBI:15378"/>
        <dbReference type="ChEBI" id="CHEBI:29985"/>
        <dbReference type="ChEBI" id="CHEBI:29991"/>
        <dbReference type="ChEBI" id="CHEBI:30616"/>
        <dbReference type="ChEBI" id="CHEBI:33019"/>
        <dbReference type="ChEBI" id="CHEBI:58048"/>
        <dbReference type="ChEBI" id="CHEBI:58359"/>
        <dbReference type="ChEBI" id="CHEBI:456215"/>
        <dbReference type="EC" id="6.3.5.4"/>
    </reaction>
</comment>
<evidence type="ECO:0000256" key="2">
    <source>
        <dbReference type="ARBA" id="ARBA00005752"/>
    </source>
</evidence>
<protein>
    <recommendedName>
        <fullName evidence="3">asparagine synthase (glutamine-hydrolyzing)</fullName>
        <ecNumber evidence="3">6.3.5.4</ecNumber>
    </recommendedName>
</protein>
<dbReference type="Pfam" id="PF13537">
    <property type="entry name" value="GATase_7"/>
    <property type="match status" value="1"/>
</dbReference>
<evidence type="ECO:0000256" key="5">
    <source>
        <dbReference type="ARBA" id="ARBA00022840"/>
    </source>
</evidence>
<comment type="pathway">
    <text evidence="1">Amino-acid biosynthesis; L-asparagine biosynthesis; L-asparagine from L-aspartate (L-Gln route): step 1/1.</text>
</comment>
<dbReference type="InterPro" id="IPR006426">
    <property type="entry name" value="Asn_synth_AEB"/>
</dbReference>
<dbReference type="PANTHER" id="PTHR43284">
    <property type="entry name" value="ASPARAGINE SYNTHETASE (GLUTAMINE-HYDROLYZING)"/>
    <property type="match status" value="1"/>
</dbReference>
<name>A0A9X1FZV2_9RHOB</name>
<keyword evidence="5" id="KW-0067">ATP-binding</keyword>
<dbReference type="PIRSF" id="PIRSF001589">
    <property type="entry name" value="Asn_synthetase_glu-h"/>
    <property type="match status" value="1"/>
</dbReference>
<sequence>MAERHVTIGMQAGWASWEVLRGTSETVGPLDVAWAGFIVNASELCTRLGLSASVSRSGLLATAWTRWGPALAEHVEGQFAGAIMERKTGTITCFQDYLGLHPLNIRLEDDRCDISTDLAEIATADADLDHGYTALYLANGIVDGPRTPFKGIVRLQAGHAATLGPGPERLRYHELRPLAVAGPARADPRDQAAHLHALMQASVQAYARGAKCLGCEVSGGLDSASVASLSASGARPRAFTRILTARNNPDIAWAKKIVGGLGLDYAVVDGDLHPPFSTRLDVRLAEPGDWAMNAAMSMAYRDRITRFGTDVLLTGQGGDAVFWGDTPGPHYLADDLTGLRFAKLIRGIRQLQSTPAHQRPARHWLTHYAIRPIRWHRRGQRVEGYLHDAPLPAWITADLIAETDVASARLRSPVARLPGIAQTAMSERIQAVVSAVTRHSFYPHYGVSVRHPLLHLPLVRFMLSTPADVVTGAWPDRHLHRAAMHRTAPAGIMDRRGKGGGGGRYLKALAANPDVVTSLAQDSLLVAEGCVDQQAWTAELHAAAAGRADNFSQFAAAVCYEIWLRQWRAG</sequence>
<dbReference type="Proteomes" id="UP001138661">
    <property type="component" value="Unassembled WGS sequence"/>
</dbReference>
<feature type="domain" description="Glutamine amidotransferase type-2" evidence="8">
    <location>
        <begin position="32"/>
        <end position="109"/>
    </location>
</feature>
<proteinExistence type="inferred from homology"/>
<comment type="similarity">
    <text evidence="2">Belongs to the asparagine synthetase family.</text>
</comment>
<evidence type="ECO:0000256" key="3">
    <source>
        <dbReference type="ARBA" id="ARBA00012737"/>
    </source>
</evidence>
<evidence type="ECO:0000259" key="8">
    <source>
        <dbReference type="Pfam" id="PF13537"/>
    </source>
</evidence>
<evidence type="ECO:0000256" key="1">
    <source>
        <dbReference type="ARBA" id="ARBA00005187"/>
    </source>
</evidence>
<dbReference type="InterPro" id="IPR017932">
    <property type="entry name" value="GATase_2_dom"/>
</dbReference>
<dbReference type="InterPro" id="IPR051786">
    <property type="entry name" value="ASN_synthetase/amidase"/>
</dbReference>
<dbReference type="AlphaFoldDB" id="A0A9X1FZV2"/>
<feature type="domain" description="Asparagine synthetase" evidence="7">
    <location>
        <begin position="195"/>
        <end position="565"/>
    </location>
</feature>
<keyword evidence="4" id="KW-0547">Nucleotide-binding</keyword>
<reference evidence="9" key="1">
    <citation type="submission" date="2021-07" db="EMBL/GenBank/DDBJ databases">
        <title>Roseobacter insulae sp. nov., isolated from a tidal flat.</title>
        <authorList>
            <person name="Park S."/>
            <person name="Yoon J.-H."/>
        </authorList>
    </citation>
    <scope>NUCLEOTIDE SEQUENCE</scope>
    <source>
        <strain evidence="9">YSTF-M11</strain>
    </source>
</reference>
<evidence type="ECO:0000259" key="7">
    <source>
        <dbReference type="Pfam" id="PF00733"/>
    </source>
</evidence>
<gene>
    <name evidence="9" type="ORF">KX928_19415</name>
</gene>
<evidence type="ECO:0000256" key="6">
    <source>
        <dbReference type="ARBA" id="ARBA00048741"/>
    </source>
</evidence>
<dbReference type="Pfam" id="PF00733">
    <property type="entry name" value="Asn_synthase"/>
    <property type="match status" value="1"/>
</dbReference>
<keyword evidence="10" id="KW-1185">Reference proteome</keyword>
<evidence type="ECO:0000256" key="4">
    <source>
        <dbReference type="ARBA" id="ARBA00022741"/>
    </source>
</evidence>
<accession>A0A9X1FZV2</accession>
<evidence type="ECO:0000313" key="10">
    <source>
        <dbReference type="Proteomes" id="UP001138661"/>
    </source>
</evidence>
<dbReference type="EC" id="6.3.5.4" evidence="3"/>
<dbReference type="GO" id="GO:0004066">
    <property type="term" value="F:asparagine synthase (glutamine-hydrolyzing) activity"/>
    <property type="evidence" value="ECO:0007669"/>
    <property type="project" value="UniProtKB-EC"/>
</dbReference>
<dbReference type="EMBL" id="JAHXDN010000006">
    <property type="protein sequence ID" value="MBW4709958.1"/>
    <property type="molecule type" value="Genomic_DNA"/>
</dbReference>
<dbReference type="RefSeq" id="WP_219506042.1">
    <property type="nucleotide sequence ID" value="NZ_JAHXDN010000006.1"/>
</dbReference>